<dbReference type="AlphaFoldDB" id="A0A931CJX7"/>
<dbReference type="PANTHER" id="PTHR11712">
    <property type="entry name" value="POLYKETIDE SYNTHASE-RELATED"/>
    <property type="match status" value="1"/>
</dbReference>
<dbReference type="EMBL" id="JADQTO010000030">
    <property type="protein sequence ID" value="MBG0567776.1"/>
    <property type="molecule type" value="Genomic_DNA"/>
</dbReference>
<dbReference type="Proteomes" id="UP000598146">
    <property type="component" value="Unassembled WGS sequence"/>
</dbReference>
<dbReference type="PANTHER" id="PTHR11712:SF336">
    <property type="entry name" value="3-OXOACYL-[ACYL-CARRIER-PROTEIN] SYNTHASE, MITOCHONDRIAL"/>
    <property type="match status" value="1"/>
</dbReference>
<organism evidence="3 4">
    <name type="scientific">Actinoplanes aureus</name>
    <dbReference type="NCBI Taxonomy" id="2792083"/>
    <lineage>
        <taxon>Bacteria</taxon>
        <taxon>Bacillati</taxon>
        <taxon>Actinomycetota</taxon>
        <taxon>Actinomycetes</taxon>
        <taxon>Micromonosporales</taxon>
        <taxon>Micromonosporaceae</taxon>
        <taxon>Actinoplanes</taxon>
    </lineage>
</organism>
<keyword evidence="4" id="KW-1185">Reference proteome</keyword>
<reference evidence="3" key="1">
    <citation type="submission" date="2020-11" db="EMBL/GenBank/DDBJ databases">
        <title>Isolation and identification of active actinomycetes.</title>
        <authorList>
            <person name="Sun X."/>
        </authorList>
    </citation>
    <scope>NUCLEOTIDE SEQUENCE</scope>
    <source>
        <strain evidence="3">NEAU-A11</strain>
    </source>
</reference>
<dbReference type="InterPro" id="IPR016039">
    <property type="entry name" value="Thiolase-like"/>
</dbReference>
<protein>
    <recommendedName>
        <fullName evidence="2">Beta-ketoacyl synthase-like N-terminal domain-containing protein</fullName>
    </recommendedName>
</protein>
<dbReference type="SUPFAM" id="SSF53901">
    <property type="entry name" value="Thiolase-like"/>
    <property type="match status" value="1"/>
</dbReference>
<dbReference type="InterPro" id="IPR000794">
    <property type="entry name" value="Beta-ketoacyl_synthase"/>
</dbReference>
<evidence type="ECO:0000313" key="4">
    <source>
        <dbReference type="Proteomes" id="UP000598146"/>
    </source>
</evidence>
<dbReference type="RefSeq" id="WP_196419551.1">
    <property type="nucleotide sequence ID" value="NZ_JADQTO010000030.1"/>
</dbReference>
<accession>A0A931CJX7</accession>
<dbReference type="Pfam" id="PF00109">
    <property type="entry name" value="ketoacyl-synt"/>
    <property type="match status" value="1"/>
</dbReference>
<dbReference type="InterPro" id="IPR014030">
    <property type="entry name" value="Ketoacyl_synth_N"/>
</dbReference>
<proteinExistence type="predicted"/>
<dbReference type="GO" id="GO:0006633">
    <property type="term" value="P:fatty acid biosynthetic process"/>
    <property type="evidence" value="ECO:0007669"/>
    <property type="project" value="TreeGrafter"/>
</dbReference>
<evidence type="ECO:0000259" key="2">
    <source>
        <dbReference type="Pfam" id="PF00109"/>
    </source>
</evidence>
<feature type="domain" description="Beta-ketoacyl synthase-like N-terminal" evidence="2">
    <location>
        <begin position="36"/>
        <end position="176"/>
    </location>
</feature>
<dbReference type="Gene3D" id="3.40.47.10">
    <property type="match status" value="1"/>
</dbReference>
<evidence type="ECO:0000256" key="1">
    <source>
        <dbReference type="ARBA" id="ARBA00022679"/>
    </source>
</evidence>
<name>A0A931CJX7_9ACTN</name>
<sequence>MSEQLFVTGIGVALPGADHRDAVLDPQVPEPVDPAARIGRKGLRYKDRATQLALVAAYEALRDAGLLSDPDDAKSHVAVDASSVAVIAASNYGNLDSVAATIDTIQQDRSTRLVSPINTPNLSSNVIASEAAIRYGLRGPNLTVCNGSTGGLDALRWAGSLLRAGRAEHVLVVAVEPDNDVVRSFAGTPRALDGAVAMVLGPARDEVDTKRPPQAVLSATQRAATIDDLLPRLGVDLTAVDGWYGPGGAAEHGLIGQVRPIELGHDWGTPSSVLGLLQCVHAAARFAAGATGTLLAVCGDPADGVYCGTLVEAPRQASRALTAAGHDAHR</sequence>
<keyword evidence="1" id="KW-0808">Transferase</keyword>
<gene>
    <name evidence="3" type="ORF">I4J89_40660</name>
</gene>
<evidence type="ECO:0000313" key="3">
    <source>
        <dbReference type="EMBL" id="MBG0567776.1"/>
    </source>
</evidence>
<dbReference type="GO" id="GO:0004315">
    <property type="term" value="F:3-oxoacyl-[acyl-carrier-protein] synthase activity"/>
    <property type="evidence" value="ECO:0007669"/>
    <property type="project" value="TreeGrafter"/>
</dbReference>
<comment type="caution">
    <text evidence="3">The sequence shown here is derived from an EMBL/GenBank/DDBJ whole genome shotgun (WGS) entry which is preliminary data.</text>
</comment>